<dbReference type="Pfam" id="PF01420">
    <property type="entry name" value="Methylase_S"/>
    <property type="match status" value="2"/>
</dbReference>
<sequence>MFDIDDWSYGKNKNWISRSEIKTKNGLPVISGITINNGVNYYTNDIPNDNEIFYDSLTISTRGEYSGTVTYHQGKFVLANNILVMEIKELTKNQKLFIGTLINNLSYGGYSAYPTKESLKNDSIQLPTKNGEIDFDFMDAYISELEEERISELVTYLKISDLDNYELSKDEKQVIKDFSNIKWKDYQIGKLFKKIKTKKLPYKAKNLPKEPMGEYILPVLTSSFMNQGLNYYIPKAETTILKNVISIPSNSDVYRAYYQSREFTVLSDAYAIEWKDKEKNIEPNEYLFTVSSINKVTDLPIYSYKNKLGGWNVVKNKYIKLPVNSYDEIDFEYMKKFIQAIKKLVIKDVVLYADKKIKVTKKVVENN</sequence>
<evidence type="ECO:0000256" key="1">
    <source>
        <dbReference type="ARBA" id="ARBA00010923"/>
    </source>
</evidence>
<dbReference type="InterPro" id="IPR044946">
    <property type="entry name" value="Restrct_endonuc_typeI_TRD_sf"/>
</dbReference>
<keyword evidence="3" id="KW-0238">DNA-binding</keyword>
<evidence type="ECO:0000313" key="5">
    <source>
        <dbReference type="EMBL" id="MCW0264267.1"/>
    </source>
</evidence>
<keyword evidence="5" id="KW-0378">Hydrolase</keyword>
<dbReference type="AlphaFoldDB" id="A0AAJ1CUC8"/>
<keyword evidence="5" id="KW-0255">Endonuclease</keyword>
<evidence type="ECO:0000256" key="2">
    <source>
        <dbReference type="ARBA" id="ARBA00022747"/>
    </source>
</evidence>
<dbReference type="InterPro" id="IPR000055">
    <property type="entry name" value="Restrct_endonuc_typeI_TRD"/>
</dbReference>
<dbReference type="Gene3D" id="3.90.220.20">
    <property type="entry name" value="DNA methylase specificity domains"/>
    <property type="match status" value="2"/>
</dbReference>
<dbReference type="GO" id="GO:0009307">
    <property type="term" value="P:DNA restriction-modification system"/>
    <property type="evidence" value="ECO:0007669"/>
    <property type="project" value="UniProtKB-KW"/>
</dbReference>
<comment type="similarity">
    <text evidence="1">Belongs to the type-I restriction system S methylase family.</text>
</comment>
<dbReference type="RefSeq" id="WP_005911946.1">
    <property type="nucleotide sequence ID" value="NZ_CP071093.1"/>
</dbReference>
<name>A0AAJ1CUC8_FUSVC</name>
<dbReference type="GeneID" id="79799397"/>
<organism evidence="5 6">
    <name type="scientific">Fusobacterium vincentii</name>
    <name type="common">Fusobacterium nucleatum subsp. vincentii</name>
    <dbReference type="NCBI Taxonomy" id="155615"/>
    <lineage>
        <taxon>Bacteria</taxon>
        <taxon>Fusobacteriati</taxon>
        <taxon>Fusobacteriota</taxon>
        <taxon>Fusobacteriia</taxon>
        <taxon>Fusobacteriales</taxon>
        <taxon>Fusobacteriaceae</taxon>
        <taxon>Fusobacterium</taxon>
    </lineage>
</organism>
<dbReference type="EMBL" id="JAMXTT010000012">
    <property type="protein sequence ID" value="MCW0264267.1"/>
    <property type="molecule type" value="Genomic_DNA"/>
</dbReference>
<keyword evidence="5" id="KW-0540">Nuclease</keyword>
<keyword evidence="2" id="KW-0680">Restriction system</keyword>
<feature type="domain" description="Type I restriction modification DNA specificity" evidence="4">
    <location>
        <begin position="11"/>
        <end position="153"/>
    </location>
</feature>
<dbReference type="Proteomes" id="UP001139307">
    <property type="component" value="Unassembled WGS sequence"/>
</dbReference>
<feature type="domain" description="Type I restriction modification DNA specificity" evidence="4">
    <location>
        <begin position="181"/>
        <end position="343"/>
    </location>
</feature>
<comment type="caution">
    <text evidence="5">The sequence shown here is derived from an EMBL/GenBank/DDBJ whole genome shotgun (WGS) entry which is preliminary data.</text>
</comment>
<evidence type="ECO:0000313" key="6">
    <source>
        <dbReference type="Proteomes" id="UP001139307"/>
    </source>
</evidence>
<dbReference type="GO" id="GO:0003677">
    <property type="term" value="F:DNA binding"/>
    <property type="evidence" value="ECO:0007669"/>
    <property type="project" value="UniProtKB-KW"/>
</dbReference>
<evidence type="ECO:0000256" key="3">
    <source>
        <dbReference type="ARBA" id="ARBA00023125"/>
    </source>
</evidence>
<dbReference type="GO" id="GO:0004519">
    <property type="term" value="F:endonuclease activity"/>
    <property type="evidence" value="ECO:0007669"/>
    <property type="project" value="UniProtKB-KW"/>
</dbReference>
<protein>
    <submittedName>
        <fullName evidence="5">Restriction endonuclease</fullName>
    </submittedName>
</protein>
<gene>
    <name evidence="5" type="ORF">NLX61_07815</name>
</gene>
<dbReference type="SUPFAM" id="SSF116734">
    <property type="entry name" value="DNA methylase specificity domain"/>
    <property type="match status" value="1"/>
</dbReference>
<reference evidence="5" key="1">
    <citation type="submission" date="2022-06" db="EMBL/GenBank/DDBJ databases">
        <title>Draft Genome Sequence of Fusobacterium vincentii Strain CNGBCC1850030, Isolated from Healthy Human Feces.</title>
        <authorList>
            <person name="Jing X."/>
            <person name="Liu C."/>
            <person name="Ye Y."/>
            <person name="Xu J."/>
            <person name="Huang H."/>
            <person name="Wang B."/>
            <person name="Wei J."/>
            <person name="Zhao J."/>
        </authorList>
    </citation>
    <scope>NUCLEOTIDE SEQUENCE</scope>
    <source>
        <strain evidence="5">CNGBCC1850030</strain>
    </source>
</reference>
<proteinExistence type="inferred from homology"/>
<evidence type="ECO:0000259" key="4">
    <source>
        <dbReference type="Pfam" id="PF01420"/>
    </source>
</evidence>
<accession>A0AAJ1CUC8</accession>